<comment type="caution">
    <text evidence="1">The sequence shown here is derived from an EMBL/GenBank/DDBJ whole genome shotgun (WGS) entry which is preliminary data.</text>
</comment>
<keyword evidence="2" id="KW-1185">Reference proteome</keyword>
<evidence type="ECO:0000313" key="1">
    <source>
        <dbReference type="EMBL" id="MFC5828665.1"/>
    </source>
</evidence>
<protein>
    <submittedName>
        <fullName evidence="1">Uncharacterized protein</fullName>
    </submittedName>
</protein>
<organism evidence="1 2">
    <name type="scientific">Nonomuraea insulae</name>
    <dbReference type="NCBI Taxonomy" id="1616787"/>
    <lineage>
        <taxon>Bacteria</taxon>
        <taxon>Bacillati</taxon>
        <taxon>Actinomycetota</taxon>
        <taxon>Actinomycetes</taxon>
        <taxon>Streptosporangiales</taxon>
        <taxon>Streptosporangiaceae</taxon>
        <taxon>Nonomuraea</taxon>
    </lineage>
</organism>
<dbReference type="EMBL" id="JBHSPA010000039">
    <property type="protein sequence ID" value="MFC5828665.1"/>
    <property type="molecule type" value="Genomic_DNA"/>
</dbReference>
<name>A0ABW1CSD0_9ACTN</name>
<dbReference type="RefSeq" id="WP_379518169.1">
    <property type="nucleotide sequence ID" value="NZ_JBHSPA010000039.1"/>
</dbReference>
<reference evidence="2" key="1">
    <citation type="journal article" date="2019" name="Int. J. Syst. Evol. Microbiol.">
        <title>The Global Catalogue of Microorganisms (GCM) 10K type strain sequencing project: providing services to taxonomists for standard genome sequencing and annotation.</title>
        <authorList>
            <consortium name="The Broad Institute Genomics Platform"/>
            <consortium name="The Broad Institute Genome Sequencing Center for Infectious Disease"/>
            <person name="Wu L."/>
            <person name="Ma J."/>
        </authorList>
    </citation>
    <scope>NUCLEOTIDE SEQUENCE [LARGE SCALE GENOMIC DNA]</scope>
    <source>
        <strain evidence="2">CCUG 53903</strain>
    </source>
</reference>
<proteinExistence type="predicted"/>
<evidence type="ECO:0000313" key="2">
    <source>
        <dbReference type="Proteomes" id="UP001596058"/>
    </source>
</evidence>
<gene>
    <name evidence="1" type="ORF">ACFPZ3_32760</name>
</gene>
<dbReference type="Proteomes" id="UP001596058">
    <property type="component" value="Unassembled WGS sequence"/>
</dbReference>
<accession>A0ABW1CSD0</accession>
<sequence>MAGARQFHHAKTIMFEGYAGTSASGFAAEVAAEEAVAKLDYLEDLYRDWDDGGRAGGGAVQRIDAEFDRIRRELGDLPGVVASPARLRTMLRHLTKVLHPGALNDCFFQPGVAVCAKRAKPLGGRPLPMINMCSVCPNSRRTAVHLPRLRLVRDQAQEALDGSAELPPLQRLALMQHVNDFDQLIAELHQDGAPCA</sequence>